<evidence type="ECO:0000313" key="8">
    <source>
        <dbReference type="EMBL" id="KAJ0969505.1"/>
    </source>
</evidence>
<organism evidence="8 9">
    <name type="scientific">Dioscorea zingiberensis</name>
    <dbReference type="NCBI Taxonomy" id="325984"/>
    <lineage>
        <taxon>Eukaryota</taxon>
        <taxon>Viridiplantae</taxon>
        <taxon>Streptophyta</taxon>
        <taxon>Embryophyta</taxon>
        <taxon>Tracheophyta</taxon>
        <taxon>Spermatophyta</taxon>
        <taxon>Magnoliopsida</taxon>
        <taxon>Liliopsida</taxon>
        <taxon>Dioscoreales</taxon>
        <taxon>Dioscoreaceae</taxon>
        <taxon>Dioscorea</taxon>
    </lineage>
</organism>
<feature type="domain" description="Peptidase S54 rhomboid" evidence="7">
    <location>
        <begin position="112"/>
        <end position="249"/>
    </location>
</feature>
<dbReference type="EMBL" id="JAGGNH010000006">
    <property type="protein sequence ID" value="KAJ0969505.1"/>
    <property type="molecule type" value="Genomic_DNA"/>
</dbReference>
<keyword evidence="3 6" id="KW-0812">Transmembrane</keyword>
<dbReference type="PANTHER" id="PTHR22936:SF75">
    <property type="entry name" value="RHOMBOID-LIKE PROTEIN 8"/>
    <property type="match status" value="1"/>
</dbReference>
<keyword evidence="6" id="KW-0378">Hydrolase</keyword>
<keyword evidence="6" id="KW-0645">Protease</keyword>
<comment type="similarity">
    <text evidence="2 6">Belongs to the peptidase S54 family.</text>
</comment>
<dbReference type="GO" id="GO:0006508">
    <property type="term" value="P:proteolysis"/>
    <property type="evidence" value="ECO:0007669"/>
    <property type="project" value="UniProtKB-KW"/>
</dbReference>
<evidence type="ECO:0000256" key="2">
    <source>
        <dbReference type="ARBA" id="ARBA00009045"/>
    </source>
</evidence>
<comment type="catalytic activity">
    <reaction evidence="6">
        <text>Cleaves type-1 transmembrane domains using a catalytic dyad composed of serine and histidine that are contributed by different transmembrane domains.</text>
        <dbReference type="EC" id="3.4.21.105"/>
    </reaction>
</comment>
<dbReference type="EC" id="3.4.21.105" evidence="6"/>
<feature type="transmembrane region" description="Helical" evidence="6">
    <location>
        <begin position="119"/>
        <end position="142"/>
    </location>
</feature>
<keyword evidence="5 6" id="KW-0472">Membrane</keyword>
<dbReference type="InterPro" id="IPR035952">
    <property type="entry name" value="Rhomboid-like_sf"/>
</dbReference>
<dbReference type="OrthoDB" id="418595at2759"/>
<evidence type="ECO:0000256" key="4">
    <source>
        <dbReference type="ARBA" id="ARBA00022989"/>
    </source>
</evidence>
<proteinExistence type="inferred from homology"/>
<accession>A0A9D5CBV0</accession>
<evidence type="ECO:0000313" key="9">
    <source>
        <dbReference type="Proteomes" id="UP001085076"/>
    </source>
</evidence>
<feature type="transmembrane region" description="Helical" evidence="6">
    <location>
        <begin position="284"/>
        <end position="303"/>
    </location>
</feature>
<comment type="function">
    <text evidence="6">Serine protease involved in intramembrane proteolysis.</text>
</comment>
<dbReference type="InterPro" id="IPR022764">
    <property type="entry name" value="Peptidase_S54_rhomboid_dom"/>
</dbReference>
<dbReference type="AlphaFoldDB" id="A0A9D5CBV0"/>
<dbReference type="Gene3D" id="1.20.1540.10">
    <property type="entry name" value="Rhomboid-like"/>
    <property type="match status" value="1"/>
</dbReference>
<dbReference type="PANTHER" id="PTHR22936">
    <property type="entry name" value="RHOMBOID-RELATED"/>
    <property type="match status" value="1"/>
</dbReference>
<keyword evidence="9" id="KW-1185">Reference proteome</keyword>
<sequence>MEKSTDIKDDHLRLDLADSLRLSGESTRMPFFGRRRSGNTWVVSLFVVVQLVAFVATMLINDCPRRSAGHCVLRSLGRFSFQPLHENPLLGPSSSTLLKIGALQRARVIHMHQRWRLLIFPWLNAGFIHLVVNLFSTVLFGIHLEQEFGPLRTGIIYLLSAFLGSVVSAIFVQHTPAVGSSCALFGLLGATLAGLIRNWKIYDNKLIALVTLASAIMANLFIGLLPYLDNFSNIGGFLIGILLGFALLYNPQLSQLERQKGIFDYDAKASVKLRQKLDKPVSRIVALLCVIAILAGALVAFFHEMDASRYCSFCHYVDCVPTKFWSCNEKATPCQTVVSDGSLTLTCMATNEFRSFPYANISQTSIRDLCRQICSTP</sequence>
<evidence type="ECO:0000256" key="6">
    <source>
        <dbReference type="RuleBase" id="RU362115"/>
    </source>
</evidence>
<feature type="transmembrane region" description="Helical" evidence="6">
    <location>
        <begin position="206"/>
        <end position="225"/>
    </location>
</feature>
<reference evidence="8" key="1">
    <citation type="submission" date="2021-03" db="EMBL/GenBank/DDBJ databases">
        <authorList>
            <person name="Li Z."/>
            <person name="Yang C."/>
        </authorList>
    </citation>
    <scope>NUCLEOTIDE SEQUENCE</scope>
    <source>
        <strain evidence="8">Dzin_1.0</strain>
        <tissue evidence="8">Leaf</tissue>
    </source>
</reference>
<dbReference type="Proteomes" id="UP001085076">
    <property type="component" value="Miscellaneous, Linkage group lg06"/>
</dbReference>
<keyword evidence="4 6" id="KW-1133">Transmembrane helix</keyword>
<dbReference type="InterPro" id="IPR002610">
    <property type="entry name" value="Peptidase_S54_rhomboid-like"/>
</dbReference>
<evidence type="ECO:0000256" key="5">
    <source>
        <dbReference type="ARBA" id="ARBA00023136"/>
    </source>
</evidence>
<reference evidence="8" key="2">
    <citation type="journal article" date="2022" name="Hortic Res">
        <title>The genome of Dioscorea zingiberensis sheds light on the biosynthesis, origin and evolution of the medicinally important diosgenin saponins.</title>
        <authorList>
            <person name="Li Y."/>
            <person name="Tan C."/>
            <person name="Li Z."/>
            <person name="Guo J."/>
            <person name="Li S."/>
            <person name="Chen X."/>
            <person name="Wang C."/>
            <person name="Dai X."/>
            <person name="Yang H."/>
            <person name="Song W."/>
            <person name="Hou L."/>
            <person name="Xu J."/>
            <person name="Tong Z."/>
            <person name="Xu A."/>
            <person name="Yuan X."/>
            <person name="Wang W."/>
            <person name="Yang Q."/>
            <person name="Chen L."/>
            <person name="Sun Z."/>
            <person name="Wang K."/>
            <person name="Pan B."/>
            <person name="Chen J."/>
            <person name="Bao Y."/>
            <person name="Liu F."/>
            <person name="Qi X."/>
            <person name="Gang D.R."/>
            <person name="Wen J."/>
            <person name="Li J."/>
        </authorList>
    </citation>
    <scope>NUCLEOTIDE SEQUENCE</scope>
    <source>
        <strain evidence="8">Dzin_1.0</strain>
    </source>
</reference>
<comment type="subcellular location">
    <subcellularLocation>
        <location evidence="1 6">Membrane</location>
        <topology evidence="1 6">Multi-pass membrane protein</topology>
    </subcellularLocation>
</comment>
<comment type="caution">
    <text evidence="8">The sequence shown here is derived from an EMBL/GenBank/DDBJ whole genome shotgun (WGS) entry which is preliminary data.</text>
</comment>
<keyword evidence="6" id="KW-0720">Serine protease</keyword>
<dbReference type="SUPFAM" id="SSF144091">
    <property type="entry name" value="Rhomboid-like"/>
    <property type="match status" value="1"/>
</dbReference>
<gene>
    <name evidence="8" type="ORF">J5N97_022382</name>
</gene>
<evidence type="ECO:0000259" key="7">
    <source>
        <dbReference type="Pfam" id="PF01694"/>
    </source>
</evidence>
<feature type="transmembrane region" description="Helical" evidence="6">
    <location>
        <begin position="231"/>
        <end position="250"/>
    </location>
</feature>
<feature type="transmembrane region" description="Helical" evidence="6">
    <location>
        <begin position="38"/>
        <end position="60"/>
    </location>
</feature>
<feature type="transmembrane region" description="Helical" evidence="6">
    <location>
        <begin position="154"/>
        <end position="172"/>
    </location>
</feature>
<evidence type="ECO:0000256" key="1">
    <source>
        <dbReference type="ARBA" id="ARBA00004141"/>
    </source>
</evidence>
<dbReference type="GO" id="GO:0004252">
    <property type="term" value="F:serine-type endopeptidase activity"/>
    <property type="evidence" value="ECO:0007669"/>
    <property type="project" value="InterPro"/>
</dbReference>
<feature type="transmembrane region" description="Helical" evidence="6">
    <location>
        <begin position="178"/>
        <end position="199"/>
    </location>
</feature>
<protein>
    <recommendedName>
        <fullName evidence="6">RHOMBOID-like protein</fullName>
        <ecNumber evidence="6">3.4.21.105</ecNumber>
    </recommendedName>
</protein>
<evidence type="ECO:0000256" key="3">
    <source>
        <dbReference type="ARBA" id="ARBA00022692"/>
    </source>
</evidence>
<dbReference type="GO" id="GO:0016020">
    <property type="term" value="C:membrane"/>
    <property type="evidence" value="ECO:0007669"/>
    <property type="project" value="UniProtKB-SubCell"/>
</dbReference>
<name>A0A9D5CBV0_9LILI</name>
<dbReference type="Pfam" id="PF01694">
    <property type="entry name" value="Rhomboid"/>
    <property type="match status" value="1"/>
</dbReference>